<dbReference type="GO" id="GO:0046872">
    <property type="term" value="F:metal ion binding"/>
    <property type="evidence" value="ECO:0007669"/>
    <property type="project" value="UniProtKB-KW"/>
</dbReference>
<feature type="domain" description="HhH-GPD" evidence="15">
    <location>
        <begin position="106"/>
        <end position="257"/>
    </location>
</feature>
<keyword evidence="10" id="KW-0408">Iron</keyword>
<evidence type="ECO:0000313" key="17">
    <source>
        <dbReference type="Proteomes" id="UP000078348"/>
    </source>
</evidence>
<dbReference type="EMBL" id="LXWW01000479">
    <property type="protein sequence ID" value="OAO13017.1"/>
    <property type="molecule type" value="Genomic_DNA"/>
</dbReference>
<dbReference type="PANTHER" id="PTHR42944">
    <property type="entry name" value="ADENINE DNA GLYCOSYLASE"/>
    <property type="match status" value="1"/>
</dbReference>
<keyword evidence="11" id="KW-0411">Iron-sulfur</keyword>
<dbReference type="FunFam" id="1.10.340.30:FF:000002">
    <property type="entry name" value="Adenine DNA glycosylase"/>
    <property type="match status" value="1"/>
</dbReference>
<dbReference type="Gene3D" id="3.90.79.10">
    <property type="entry name" value="Nucleoside Triphosphate Pyrophosphohydrolase"/>
    <property type="match status" value="1"/>
</dbReference>
<dbReference type="GO" id="GO:0000701">
    <property type="term" value="F:purine-specific mismatch base pair DNA N-glycosylase activity"/>
    <property type="evidence" value="ECO:0007669"/>
    <property type="project" value="UniProtKB-EC"/>
</dbReference>
<dbReference type="GO" id="GO:0006284">
    <property type="term" value="P:base-excision repair"/>
    <property type="evidence" value="ECO:0007669"/>
    <property type="project" value="InterPro"/>
</dbReference>
<dbReference type="GO" id="GO:0051539">
    <property type="term" value="F:4 iron, 4 sulfur cluster binding"/>
    <property type="evidence" value="ECO:0007669"/>
    <property type="project" value="UniProtKB-KW"/>
</dbReference>
<dbReference type="InterPro" id="IPR003265">
    <property type="entry name" value="HhH-GPD_domain"/>
</dbReference>
<evidence type="ECO:0000256" key="11">
    <source>
        <dbReference type="ARBA" id="ARBA00023014"/>
    </source>
</evidence>
<dbReference type="GO" id="GO:0035485">
    <property type="term" value="F:adenine/guanine mispair binding"/>
    <property type="evidence" value="ECO:0007669"/>
    <property type="project" value="TreeGrafter"/>
</dbReference>
<sequence length="499" mass="55956">MDIEDYVDHDDSFHTFTEQELEEITRRIEEWYRSNRRRLPWRGDQPPYSKTAEVKTTAKRDSKQSSVTSFFAAKRKRVDPQPEEKKTYDFVKEGITGYSEFVSEIMLQQTRVDTVIDKYILWMERFPTIEALAAATEDDVNSLWSGLGYYRRAQYLLKGAKYIVEHCHGEIPTTKEELLKVPGIGEYTAGAILSIAFNKPEPAVDGNVMRVLSRLRAVYQLKTQKEFLSWCWQTAGLLVAKSHPSDYTQGIMELGAVVCTPTSPSCASCPVRAFCKGLAVTGRNQTASGARKEKDDTRKDKEASTQKEKEANRQKETSTHKQEEEITNTRCSVCCDYPATVASVEAYPLASKAKEVPTEWYAVLLLESAQHAGSFFLHKRTAKILTGQLEPLLVPMAEAREATVANDAVALLQQKFGAAVPALSSSQPVFCGVAKHVFSHRVHQLAVCRASADEAAVGTVEDYAWWSPERIREAGTTSWFLLMLKTAKRTVSGLKKGIK</sequence>
<feature type="region of interest" description="Disordered" evidence="14">
    <location>
        <begin position="42"/>
        <end position="61"/>
    </location>
</feature>
<dbReference type="Gene3D" id="1.10.1670.10">
    <property type="entry name" value="Helix-hairpin-Helix base-excision DNA repair enzymes (C-terminal)"/>
    <property type="match status" value="1"/>
</dbReference>
<keyword evidence="12" id="KW-0234">DNA repair</keyword>
<dbReference type="InterPro" id="IPR011257">
    <property type="entry name" value="DNA_glycosylase"/>
</dbReference>
<dbReference type="GO" id="GO:0006298">
    <property type="term" value="P:mismatch repair"/>
    <property type="evidence" value="ECO:0007669"/>
    <property type="project" value="TreeGrafter"/>
</dbReference>
<dbReference type="GO" id="GO:0034039">
    <property type="term" value="F:8-oxo-7,8-dihydroguanine DNA N-glycosylase activity"/>
    <property type="evidence" value="ECO:0007669"/>
    <property type="project" value="TreeGrafter"/>
</dbReference>
<keyword evidence="6" id="KW-0004">4Fe-4S</keyword>
<dbReference type="SMART" id="SM00478">
    <property type="entry name" value="ENDO3c"/>
    <property type="match status" value="1"/>
</dbReference>
<dbReference type="Gene3D" id="1.10.340.30">
    <property type="entry name" value="Hypothetical protein, domain 2"/>
    <property type="match status" value="1"/>
</dbReference>
<feature type="compositionally biased region" description="Basic and acidic residues" evidence="14">
    <location>
        <begin position="52"/>
        <end position="61"/>
    </location>
</feature>
<organism evidence="16 17">
    <name type="scientific">Blastocystis sp. subtype 1 (strain ATCC 50177 / NandII)</name>
    <dbReference type="NCBI Taxonomy" id="478820"/>
    <lineage>
        <taxon>Eukaryota</taxon>
        <taxon>Sar</taxon>
        <taxon>Stramenopiles</taxon>
        <taxon>Bigyra</taxon>
        <taxon>Opalozoa</taxon>
        <taxon>Opalinata</taxon>
        <taxon>Blastocystidae</taxon>
        <taxon>Blastocystis</taxon>
    </lineage>
</organism>
<accession>A0A196SA92</accession>
<comment type="similarity">
    <text evidence="3">Belongs to the Nth/MutY family.</text>
</comment>
<dbReference type="OrthoDB" id="10248838at2759"/>
<name>A0A196SA92_BLAHN</name>
<keyword evidence="8" id="KW-0227">DNA damage</keyword>
<keyword evidence="13" id="KW-0326">Glycosidase</keyword>
<evidence type="ECO:0000256" key="10">
    <source>
        <dbReference type="ARBA" id="ARBA00023004"/>
    </source>
</evidence>
<evidence type="ECO:0000256" key="6">
    <source>
        <dbReference type="ARBA" id="ARBA00022485"/>
    </source>
</evidence>
<dbReference type="GO" id="GO:0032357">
    <property type="term" value="F:oxidized purine DNA binding"/>
    <property type="evidence" value="ECO:0007669"/>
    <property type="project" value="TreeGrafter"/>
</dbReference>
<dbReference type="Pfam" id="PF00730">
    <property type="entry name" value="HhH-GPD"/>
    <property type="match status" value="1"/>
</dbReference>
<evidence type="ECO:0000256" key="3">
    <source>
        <dbReference type="ARBA" id="ARBA00008343"/>
    </source>
</evidence>
<dbReference type="AlphaFoldDB" id="A0A196SA92"/>
<keyword evidence="7" id="KW-0479">Metal-binding</keyword>
<keyword evidence="17" id="KW-1185">Reference proteome</keyword>
<dbReference type="EC" id="3.2.2.31" evidence="4"/>
<evidence type="ECO:0000256" key="13">
    <source>
        <dbReference type="ARBA" id="ARBA00023295"/>
    </source>
</evidence>
<dbReference type="CDD" id="cd00056">
    <property type="entry name" value="ENDO3c"/>
    <property type="match status" value="1"/>
</dbReference>
<evidence type="ECO:0000256" key="1">
    <source>
        <dbReference type="ARBA" id="ARBA00000843"/>
    </source>
</evidence>
<protein>
    <recommendedName>
        <fullName evidence="5">Adenine DNA glycosylase</fullName>
        <ecNumber evidence="4">3.2.2.31</ecNumber>
    </recommendedName>
</protein>
<proteinExistence type="inferred from homology"/>
<evidence type="ECO:0000256" key="5">
    <source>
        <dbReference type="ARBA" id="ARBA00022023"/>
    </source>
</evidence>
<comment type="cofactor">
    <cofactor evidence="2">
        <name>[4Fe-4S] cluster</name>
        <dbReference type="ChEBI" id="CHEBI:49883"/>
    </cofactor>
</comment>
<evidence type="ECO:0000256" key="14">
    <source>
        <dbReference type="SAM" id="MobiDB-lite"/>
    </source>
</evidence>
<dbReference type="STRING" id="478820.A0A196SA92"/>
<evidence type="ECO:0000259" key="15">
    <source>
        <dbReference type="SMART" id="SM00478"/>
    </source>
</evidence>
<dbReference type="InterPro" id="IPR000445">
    <property type="entry name" value="HhH_motif"/>
</dbReference>
<gene>
    <name evidence="16" type="ORF">AV274_5310</name>
</gene>
<dbReference type="GO" id="GO:0005634">
    <property type="term" value="C:nucleus"/>
    <property type="evidence" value="ECO:0007669"/>
    <property type="project" value="TreeGrafter"/>
</dbReference>
<feature type="region of interest" description="Disordered" evidence="14">
    <location>
        <begin position="285"/>
        <end position="323"/>
    </location>
</feature>
<dbReference type="InterPro" id="IPR023170">
    <property type="entry name" value="HhH_base_excis_C"/>
</dbReference>
<dbReference type="Pfam" id="PF00633">
    <property type="entry name" value="HHH"/>
    <property type="match status" value="1"/>
</dbReference>
<dbReference type="InterPro" id="IPR044298">
    <property type="entry name" value="MIG/MutY"/>
</dbReference>
<evidence type="ECO:0000256" key="8">
    <source>
        <dbReference type="ARBA" id="ARBA00022763"/>
    </source>
</evidence>
<keyword evidence="9" id="KW-0378">Hydrolase</keyword>
<comment type="catalytic activity">
    <reaction evidence="1">
        <text>Hydrolyzes free adenine bases from 7,8-dihydro-8-oxoguanine:adenine mismatched double-stranded DNA, leaving an apurinic site.</text>
        <dbReference type="EC" id="3.2.2.31"/>
    </reaction>
</comment>
<feature type="compositionally biased region" description="Basic and acidic residues" evidence="14">
    <location>
        <begin position="290"/>
        <end position="323"/>
    </location>
</feature>
<evidence type="ECO:0000256" key="12">
    <source>
        <dbReference type="ARBA" id="ARBA00023204"/>
    </source>
</evidence>
<comment type="caution">
    <text evidence="16">The sequence shown here is derived from an EMBL/GenBank/DDBJ whole genome shotgun (WGS) entry which is preliminary data.</text>
</comment>
<reference evidence="16 17" key="1">
    <citation type="submission" date="2016-05" db="EMBL/GenBank/DDBJ databases">
        <title>Nuclear genome of Blastocystis sp. subtype 1 NandII.</title>
        <authorList>
            <person name="Gentekaki E."/>
            <person name="Curtis B."/>
            <person name="Stairs C."/>
            <person name="Eme L."/>
            <person name="Herman E."/>
            <person name="Klimes V."/>
            <person name="Arias M.C."/>
            <person name="Elias M."/>
            <person name="Hilliou F."/>
            <person name="Klute M."/>
            <person name="Malik S.-B."/>
            <person name="Pightling A."/>
            <person name="Rachubinski R."/>
            <person name="Salas D."/>
            <person name="Schlacht A."/>
            <person name="Suga H."/>
            <person name="Archibald J."/>
            <person name="Ball S.G."/>
            <person name="Clark G."/>
            <person name="Dacks J."/>
            <person name="Van Der Giezen M."/>
            <person name="Tsaousis A."/>
            <person name="Roger A."/>
        </authorList>
    </citation>
    <scope>NUCLEOTIDE SEQUENCE [LARGE SCALE GENOMIC DNA]</scope>
    <source>
        <strain evidence="17">ATCC 50177 / NandII</strain>
    </source>
</reference>
<evidence type="ECO:0000256" key="9">
    <source>
        <dbReference type="ARBA" id="ARBA00022801"/>
    </source>
</evidence>
<dbReference type="SUPFAM" id="SSF48150">
    <property type="entry name" value="DNA-glycosylase"/>
    <property type="match status" value="1"/>
</dbReference>
<evidence type="ECO:0000313" key="16">
    <source>
        <dbReference type="EMBL" id="OAO13017.1"/>
    </source>
</evidence>
<evidence type="ECO:0000256" key="4">
    <source>
        <dbReference type="ARBA" id="ARBA00012045"/>
    </source>
</evidence>
<evidence type="ECO:0000256" key="2">
    <source>
        <dbReference type="ARBA" id="ARBA00001966"/>
    </source>
</evidence>
<evidence type="ECO:0000256" key="7">
    <source>
        <dbReference type="ARBA" id="ARBA00022723"/>
    </source>
</evidence>
<dbReference type="PANTHER" id="PTHR42944:SF1">
    <property type="entry name" value="ADENINE DNA GLYCOSYLASE"/>
    <property type="match status" value="1"/>
</dbReference>
<dbReference type="Proteomes" id="UP000078348">
    <property type="component" value="Unassembled WGS sequence"/>
</dbReference>